<evidence type="ECO:0000313" key="3">
    <source>
        <dbReference type="Proteomes" id="UP000198440"/>
    </source>
</evidence>
<evidence type="ECO:0000256" key="1">
    <source>
        <dbReference type="SAM" id="SignalP"/>
    </source>
</evidence>
<proteinExistence type="predicted"/>
<dbReference type="OrthoDB" id="7839777at2"/>
<keyword evidence="1" id="KW-0732">Signal</keyword>
<name>A0A239I314_9RHOB</name>
<organism evidence="2 3">
    <name type="scientific">Antarctobacter heliothermus</name>
    <dbReference type="NCBI Taxonomy" id="74033"/>
    <lineage>
        <taxon>Bacteria</taxon>
        <taxon>Pseudomonadati</taxon>
        <taxon>Pseudomonadota</taxon>
        <taxon>Alphaproteobacteria</taxon>
        <taxon>Rhodobacterales</taxon>
        <taxon>Roseobacteraceae</taxon>
        <taxon>Antarctobacter</taxon>
    </lineage>
</organism>
<dbReference type="RefSeq" id="WP_089279148.1">
    <property type="nucleotide sequence ID" value="NZ_FZON01000039.1"/>
</dbReference>
<protein>
    <recommendedName>
        <fullName evidence="4">Lipoprotein</fullName>
    </recommendedName>
</protein>
<gene>
    <name evidence="2" type="ORF">SAMN04488078_103924</name>
</gene>
<reference evidence="2 3" key="1">
    <citation type="submission" date="2017-06" db="EMBL/GenBank/DDBJ databases">
        <authorList>
            <person name="Kim H.J."/>
            <person name="Triplett B.A."/>
        </authorList>
    </citation>
    <scope>NUCLEOTIDE SEQUENCE [LARGE SCALE GENOMIC DNA]</scope>
    <source>
        <strain evidence="2 3">DSM 11445</strain>
    </source>
</reference>
<sequence length="221" mass="24126">MSPLATRTAACLMILPLALSAQAQAQDAACHDRIAAMMQEGGALDAFQRPPHRLVNTVTAPDGTVRYVFDTIWDTPARSVSGIKGGGTYTLVIDSDSWIGPDLTGPWTKAPNQLPPDREAFQRKQMAQMVANLTDTACPGALDLDGNTYEVVSYFTKTDPDDSMGGAWFGALNTVYIDPDTDQVMRWDMTDFVSSFAPEISKDLHTQVFTYDPSISLERPD</sequence>
<dbReference type="EMBL" id="FZON01000039">
    <property type="protein sequence ID" value="SNS88246.1"/>
    <property type="molecule type" value="Genomic_DNA"/>
</dbReference>
<feature type="signal peptide" evidence="1">
    <location>
        <begin position="1"/>
        <end position="25"/>
    </location>
</feature>
<dbReference type="Proteomes" id="UP000198440">
    <property type="component" value="Unassembled WGS sequence"/>
</dbReference>
<evidence type="ECO:0000313" key="2">
    <source>
        <dbReference type="EMBL" id="SNS88246.1"/>
    </source>
</evidence>
<accession>A0A239I314</accession>
<dbReference type="AlphaFoldDB" id="A0A239I314"/>
<evidence type="ECO:0008006" key="4">
    <source>
        <dbReference type="Google" id="ProtNLM"/>
    </source>
</evidence>
<feature type="chain" id="PRO_5012828244" description="Lipoprotein" evidence="1">
    <location>
        <begin position="26"/>
        <end position="221"/>
    </location>
</feature>